<reference evidence="2" key="2">
    <citation type="journal article" date="2024" name="Nature">
        <title>Anoxygenic phototroph of the Chloroflexota uses a type I reaction centre.</title>
        <authorList>
            <person name="Tsuji J.M."/>
            <person name="Shaw N.A."/>
            <person name="Nagashima S."/>
            <person name="Venkiteswaran J.J."/>
            <person name="Schiff S.L."/>
            <person name="Watanabe T."/>
            <person name="Fukui M."/>
            <person name="Hanada S."/>
            <person name="Tank M."/>
            <person name="Neufeld J.D."/>
        </authorList>
    </citation>
    <scope>NUCLEOTIDE SEQUENCE</scope>
    <source>
        <strain evidence="2">L227-S17</strain>
    </source>
</reference>
<proteinExistence type="predicted"/>
<sequence length="65" mass="7448">MSEEQPKDYTALVEKINRELRELETTLNDQQHALLTRLFAERGVLTAMRTYPNTSAANNDRPSQA</sequence>
<dbReference type="RefSeq" id="WP_341469625.1">
    <property type="nucleotide sequence ID" value="NZ_CP128399.1"/>
</dbReference>
<organism evidence="1 3">
    <name type="scientific">Candidatus Chlorohelix allophototropha</name>
    <dbReference type="NCBI Taxonomy" id="3003348"/>
    <lineage>
        <taxon>Bacteria</taxon>
        <taxon>Bacillati</taxon>
        <taxon>Chloroflexota</taxon>
        <taxon>Chloroflexia</taxon>
        <taxon>Candidatus Chloroheliales</taxon>
        <taxon>Candidatus Chloroheliaceae</taxon>
        <taxon>Candidatus Chlorohelix</taxon>
    </lineage>
</organism>
<keyword evidence="4" id="KW-1185">Reference proteome</keyword>
<dbReference type="Proteomes" id="UP001431572">
    <property type="component" value="Chromosome 1"/>
</dbReference>
<dbReference type="Proteomes" id="UP000521676">
    <property type="component" value="Unassembled WGS sequence"/>
</dbReference>
<evidence type="ECO:0000313" key="4">
    <source>
        <dbReference type="Proteomes" id="UP001431572"/>
    </source>
</evidence>
<name>A0A8T7M208_9CHLR</name>
<gene>
    <name evidence="1" type="ORF">HXX08_08335</name>
    <name evidence="2" type="ORF">OZ401_001010</name>
</gene>
<protein>
    <submittedName>
        <fullName evidence="1">Uncharacterized protein</fullName>
    </submittedName>
</protein>
<evidence type="ECO:0000313" key="2">
    <source>
        <dbReference type="EMBL" id="WJW67735.1"/>
    </source>
</evidence>
<evidence type="ECO:0000313" key="3">
    <source>
        <dbReference type="Proteomes" id="UP000521676"/>
    </source>
</evidence>
<dbReference type="EMBL" id="JACATZ010000001">
    <property type="protein sequence ID" value="NWJ45871.1"/>
    <property type="molecule type" value="Genomic_DNA"/>
</dbReference>
<evidence type="ECO:0000313" key="1">
    <source>
        <dbReference type="EMBL" id="NWJ45871.1"/>
    </source>
</evidence>
<accession>A0A8T7M208</accession>
<dbReference type="EMBL" id="CP128399">
    <property type="protein sequence ID" value="WJW67735.1"/>
    <property type="molecule type" value="Genomic_DNA"/>
</dbReference>
<reference evidence="1 3" key="1">
    <citation type="submission" date="2020-06" db="EMBL/GenBank/DDBJ databases">
        <title>Anoxygenic phototrophic Chloroflexota member uses a Type I reaction center.</title>
        <authorList>
            <person name="Tsuji J.M."/>
            <person name="Shaw N.A."/>
            <person name="Nagashima S."/>
            <person name="Venkiteswaran J."/>
            <person name="Schiff S.L."/>
            <person name="Hanada S."/>
            <person name="Tank M."/>
            <person name="Neufeld J.D."/>
        </authorList>
    </citation>
    <scope>NUCLEOTIDE SEQUENCE [LARGE SCALE GENOMIC DNA]</scope>
    <source>
        <strain evidence="1">L227-S17</strain>
    </source>
</reference>
<dbReference type="AlphaFoldDB" id="A0A8T7M208"/>